<organism evidence="2">
    <name type="scientific">Arion vulgaris</name>
    <dbReference type="NCBI Taxonomy" id="1028688"/>
    <lineage>
        <taxon>Eukaryota</taxon>
        <taxon>Metazoa</taxon>
        <taxon>Spiralia</taxon>
        <taxon>Lophotrochozoa</taxon>
        <taxon>Mollusca</taxon>
        <taxon>Gastropoda</taxon>
        <taxon>Heterobranchia</taxon>
        <taxon>Euthyneura</taxon>
        <taxon>Panpulmonata</taxon>
        <taxon>Eupulmonata</taxon>
        <taxon>Stylommatophora</taxon>
        <taxon>Helicina</taxon>
        <taxon>Arionoidea</taxon>
        <taxon>Arionidae</taxon>
        <taxon>Arion</taxon>
    </lineage>
</organism>
<sequence>NGVSIQQYVNSITKSEALSASNDHQFLALNVSHESDGNSNSKLGNGRFHRSSAFSTESTSDVTVPQSNQDTGYQT</sequence>
<feature type="non-terminal residue" evidence="2">
    <location>
        <position position="1"/>
    </location>
</feature>
<evidence type="ECO:0000256" key="1">
    <source>
        <dbReference type="SAM" id="MobiDB-lite"/>
    </source>
</evidence>
<protein>
    <submittedName>
        <fullName evidence="2">Uncharacterized protein</fullName>
    </submittedName>
</protein>
<dbReference type="EMBL" id="HACG01034104">
    <property type="protein sequence ID" value="CEK80969.1"/>
    <property type="molecule type" value="Transcribed_RNA"/>
</dbReference>
<evidence type="ECO:0000313" key="2">
    <source>
        <dbReference type="EMBL" id="CEK80969.1"/>
    </source>
</evidence>
<feature type="region of interest" description="Disordered" evidence="1">
    <location>
        <begin position="33"/>
        <end position="75"/>
    </location>
</feature>
<gene>
    <name evidence="2" type="primary">ORF123653</name>
</gene>
<reference evidence="2" key="1">
    <citation type="submission" date="2014-12" db="EMBL/GenBank/DDBJ databases">
        <title>Insight into the proteome of Arion vulgaris.</title>
        <authorList>
            <person name="Aradska J."/>
            <person name="Bulat T."/>
            <person name="Smidak R."/>
            <person name="Sarate P."/>
            <person name="Gangsoo J."/>
            <person name="Sialana F."/>
            <person name="Bilban M."/>
            <person name="Lubec G."/>
        </authorList>
    </citation>
    <scope>NUCLEOTIDE SEQUENCE</scope>
    <source>
        <tissue evidence="2">Skin</tissue>
    </source>
</reference>
<dbReference type="AlphaFoldDB" id="A0A0B7AJ21"/>
<name>A0A0B7AJ21_9EUPU</name>
<feature type="compositionally biased region" description="Polar residues" evidence="1">
    <location>
        <begin position="52"/>
        <end position="75"/>
    </location>
</feature>
<feature type="non-terminal residue" evidence="2">
    <location>
        <position position="75"/>
    </location>
</feature>
<proteinExistence type="predicted"/>
<accession>A0A0B7AJ21</accession>